<feature type="transmembrane region" description="Helical" evidence="9">
    <location>
        <begin position="172"/>
        <end position="190"/>
    </location>
</feature>
<keyword evidence="5 9" id="KW-0812">Transmembrane</keyword>
<evidence type="ECO:0000256" key="6">
    <source>
        <dbReference type="ARBA" id="ARBA00022989"/>
    </source>
</evidence>
<feature type="transmembrane region" description="Helical" evidence="9">
    <location>
        <begin position="326"/>
        <end position="351"/>
    </location>
</feature>
<dbReference type="CDD" id="cd06550">
    <property type="entry name" value="TM_ABC_iron-siderophores_like"/>
    <property type="match status" value="1"/>
</dbReference>
<dbReference type="InterPro" id="IPR037294">
    <property type="entry name" value="ABC_BtuC-like"/>
</dbReference>
<gene>
    <name evidence="10" type="ORF">Aple_022360</name>
</gene>
<dbReference type="SUPFAM" id="SSF81345">
    <property type="entry name" value="ABC transporter involved in vitamin B12 uptake, BtuC"/>
    <property type="match status" value="1"/>
</dbReference>
<dbReference type="PANTHER" id="PTHR30472">
    <property type="entry name" value="FERRIC ENTEROBACTIN TRANSPORT SYSTEM PERMEASE PROTEIN"/>
    <property type="match status" value="1"/>
</dbReference>
<dbReference type="OrthoDB" id="4455417at2"/>
<dbReference type="AlphaFoldDB" id="A0A5M3XE54"/>
<sequence>MTHPPSADPPIQASESRSRGPQTLEAAPPGSQTPGVQRLGDRRHFRLAMPPVSGTLRLRLVTVCLTLTAATFVAFCWLLSVGDYPITLPEVVQALAGYGDAGTMVVVRELRLPRAAAGLLVGLAFGISGALFQTMARNPMASPDVIGLIQGSGTAVVASIMLGWTGGLATQTIGLAGALATAVIVYLLAWKRGTTGYRIILVGIGVSWMCTSATDYLIARGGQFQAQAAVGWLVGNLNGRDWGQVVPLALACAVLVPVALLLGRLLRTLQLGDDVAAGLGTPVQLTRLGLMLTGVGLIAFGTAASGPIAFVALAAPQIAQRLAGTAWPPTLASGLTGALVVLVSDVVAARLIPGGELPVGIVTGVLGAPVLLWLLIRANRAGSGG</sequence>
<dbReference type="InterPro" id="IPR000522">
    <property type="entry name" value="ABC_transptr_permease_BtuC"/>
</dbReference>
<evidence type="ECO:0000256" key="8">
    <source>
        <dbReference type="SAM" id="MobiDB-lite"/>
    </source>
</evidence>
<dbReference type="EMBL" id="BLAF01000011">
    <property type="protein sequence ID" value="GES19340.1"/>
    <property type="molecule type" value="Genomic_DNA"/>
</dbReference>
<keyword evidence="3" id="KW-0813">Transport</keyword>
<accession>A0A5M3XE54</accession>
<evidence type="ECO:0000256" key="5">
    <source>
        <dbReference type="ARBA" id="ARBA00022692"/>
    </source>
</evidence>
<keyword evidence="4" id="KW-1003">Cell membrane</keyword>
<feature type="region of interest" description="Disordered" evidence="8">
    <location>
        <begin position="1"/>
        <end position="37"/>
    </location>
</feature>
<keyword evidence="6 9" id="KW-1133">Transmembrane helix</keyword>
<keyword evidence="11" id="KW-1185">Reference proteome</keyword>
<comment type="subcellular location">
    <subcellularLocation>
        <location evidence="1">Cell membrane</location>
        <topology evidence="1">Multi-pass membrane protein</topology>
    </subcellularLocation>
</comment>
<evidence type="ECO:0000256" key="4">
    <source>
        <dbReference type="ARBA" id="ARBA00022475"/>
    </source>
</evidence>
<feature type="transmembrane region" description="Helical" evidence="9">
    <location>
        <begin position="145"/>
        <end position="166"/>
    </location>
</feature>
<evidence type="ECO:0000256" key="7">
    <source>
        <dbReference type="ARBA" id="ARBA00023136"/>
    </source>
</evidence>
<evidence type="ECO:0000256" key="2">
    <source>
        <dbReference type="ARBA" id="ARBA00007935"/>
    </source>
</evidence>
<evidence type="ECO:0000256" key="9">
    <source>
        <dbReference type="SAM" id="Phobius"/>
    </source>
</evidence>
<evidence type="ECO:0000313" key="10">
    <source>
        <dbReference type="EMBL" id="GES19340.1"/>
    </source>
</evidence>
<evidence type="ECO:0000256" key="3">
    <source>
        <dbReference type="ARBA" id="ARBA00022448"/>
    </source>
</evidence>
<dbReference type="Pfam" id="PF01032">
    <property type="entry name" value="FecCD"/>
    <property type="match status" value="1"/>
</dbReference>
<feature type="transmembrane region" description="Helical" evidence="9">
    <location>
        <begin position="245"/>
        <end position="266"/>
    </location>
</feature>
<keyword evidence="7 9" id="KW-0472">Membrane</keyword>
<evidence type="ECO:0000313" key="11">
    <source>
        <dbReference type="Proteomes" id="UP000377595"/>
    </source>
</evidence>
<feature type="transmembrane region" description="Helical" evidence="9">
    <location>
        <begin position="286"/>
        <end position="314"/>
    </location>
</feature>
<dbReference type="GO" id="GO:0005886">
    <property type="term" value="C:plasma membrane"/>
    <property type="evidence" value="ECO:0007669"/>
    <property type="project" value="UniProtKB-SubCell"/>
</dbReference>
<dbReference type="Proteomes" id="UP000377595">
    <property type="component" value="Unassembled WGS sequence"/>
</dbReference>
<feature type="transmembrane region" description="Helical" evidence="9">
    <location>
        <begin position="56"/>
        <end position="80"/>
    </location>
</feature>
<dbReference type="PANTHER" id="PTHR30472:SF24">
    <property type="entry name" value="FERRIC ENTEROBACTIN TRANSPORT SYSTEM PERMEASE PROTEIN FEPG"/>
    <property type="match status" value="1"/>
</dbReference>
<protein>
    <submittedName>
        <fullName evidence="10">Iron ABC transporter permease</fullName>
    </submittedName>
</protein>
<organism evidence="10 11">
    <name type="scientific">Acrocarpospora pleiomorpha</name>
    <dbReference type="NCBI Taxonomy" id="90975"/>
    <lineage>
        <taxon>Bacteria</taxon>
        <taxon>Bacillati</taxon>
        <taxon>Actinomycetota</taxon>
        <taxon>Actinomycetes</taxon>
        <taxon>Streptosporangiales</taxon>
        <taxon>Streptosporangiaceae</taxon>
        <taxon>Acrocarpospora</taxon>
    </lineage>
</organism>
<dbReference type="Gene3D" id="1.10.3470.10">
    <property type="entry name" value="ABC transporter involved in vitamin B12 uptake, BtuC"/>
    <property type="match status" value="1"/>
</dbReference>
<evidence type="ECO:0000256" key="1">
    <source>
        <dbReference type="ARBA" id="ARBA00004651"/>
    </source>
</evidence>
<comment type="caution">
    <text evidence="10">The sequence shown here is derived from an EMBL/GenBank/DDBJ whole genome shotgun (WGS) entry which is preliminary data.</text>
</comment>
<dbReference type="GO" id="GO:0033214">
    <property type="term" value="P:siderophore-iron import into cell"/>
    <property type="evidence" value="ECO:0007669"/>
    <property type="project" value="TreeGrafter"/>
</dbReference>
<name>A0A5M3XE54_9ACTN</name>
<comment type="similarity">
    <text evidence="2">Belongs to the binding-protein-dependent transport system permease family. FecCD subfamily.</text>
</comment>
<dbReference type="GO" id="GO:0022857">
    <property type="term" value="F:transmembrane transporter activity"/>
    <property type="evidence" value="ECO:0007669"/>
    <property type="project" value="InterPro"/>
</dbReference>
<feature type="transmembrane region" description="Helical" evidence="9">
    <location>
        <begin position="357"/>
        <end position="376"/>
    </location>
</feature>
<proteinExistence type="inferred from homology"/>
<reference evidence="10 11" key="1">
    <citation type="submission" date="2019-10" db="EMBL/GenBank/DDBJ databases">
        <title>Whole genome shotgun sequence of Acrocarpospora pleiomorpha NBRC 16267.</title>
        <authorList>
            <person name="Ichikawa N."/>
            <person name="Kimura A."/>
            <person name="Kitahashi Y."/>
            <person name="Komaki H."/>
            <person name="Oguchi A."/>
        </authorList>
    </citation>
    <scope>NUCLEOTIDE SEQUENCE [LARGE SCALE GENOMIC DNA]</scope>
    <source>
        <strain evidence="10 11">NBRC 16267</strain>
    </source>
</reference>
<feature type="transmembrane region" description="Helical" evidence="9">
    <location>
        <begin position="115"/>
        <end position="133"/>
    </location>
</feature>